<feature type="compositionally biased region" description="Basic and acidic residues" evidence="1">
    <location>
        <begin position="317"/>
        <end position="326"/>
    </location>
</feature>
<gene>
    <name evidence="2" type="ORF">PITG_17868</name>
</gene>
<dbReference type="EMBL" id="DS028178">
    <property type="protein sequence ID" value="EEY67549.1"/>
    <property type="molecule type" value="Genomic_DNA"/>
</dbReference>
<reference evidence="3" key="1">
    <citation type="journal article" date="2009" name="Nature">
        <title>Genome sequence and analysis of the Irish potato famine pathogen Phytophthora infestans.</title>
        <authorList>
            <consortium name="The Broad Institute Genome Sequencing Platform"/>
            <person name="Haas B.J."/>
            <person name="Kamoun S."/>
            <person name="Zody M.C."/>
            <person name="Jiang R.H."/>
            <person name="Handsaker R.E."/>
            <person name="Cano L.M."/>
            <person name="Grabherr M."/>
            <person name="Kodira C.D."/>
            <person name="Raffaele S."/>
            <person name="Torto-Alalibo T."/>
            <person name="Bozkurt T.O."/>
            <person name="Ah-Fong A.M."/>
            <person name="Alvarado L."/>
            <person name="Anderson V.L."/>
            <person name="Armstrong M.R."/>
            <person name="Avrova A."/>
            <person name="Baxter L."/>
            <person name="Beynon J."/>
            <person name="Boevink P.C."/>
            <person name="Bollmann S.R."/>
            <person name="Bos J.I."/>
            <person name="Bulone V."/>
            <person name="Cai G."/>
            <person name="Cakir C."/>
            <person name="Carrington J.C."/>
            <person name="Chawner M."/>
            <person name="Conti L."/>
            <person name="Costanzo S."/>
            <person name="Ewan R."/>
            <person name="Fahlgren N."/>
            <person name="Fischbach M.A."/>
            <person name="Fugelstad J."/>
            <person name="Gilroy E.M."/>
            <person name="Gnerre S."/>
            <person name="Green P.J."/>
            <person name="Grenville-Briggs L.J."/>
            <person name="Griffith J."/>
            <person name="Grunwald N.J."/>
            <person name="Horn K."/>
            <person name="Horner N.R."/>
            <person name="Hu C.H."/>
            <person name="Huitema E."/>
            <person name="Jeong D.H."/>
            <person name="Jones A.M."/>
            <person name="Jones J.D."/>
            <person name="Jones R.W."/>
            <person name="Karlsson E.K."/>
            <person name="Kunjeti S.G."/>
            <person name="Lamour K."/>
            <person name="Liu Z."/>
            <person name="Ma L."/>
            <person name="Maclean D."/>
            <person name="Chibucos M.C."/>
            <person name="McDonald H."/>
            <person name="McWalters J."/>
            <person name="Meijer H.J."/>
            <person name="Morgan W."/>
            <person name="Morris P.F."/>
            <person name="Munro C.A."/>
            <person name="O'Neill K."/>
            <person name="Ospina-Giraldo M."/>
            <person name="Pinzon A."/>
            <person name="Pritchard L."/>
            <person name="Ramsahoye B."/>
            <person name="Ren Q."/>
            <person name="Restrepo S."/>
            <person name="Roy S."/>
            <person name="Sadanandom A."/>
            <person name="Savidor A."/>
            <person name="Schornack S."/>
            <person name="Schwartz D.C."/>
            <person name="Schumann U.D."/>
            <person name="Schwessinger B."/>
            <person name="Seyer L."/>
            <person name="Sharpe T."/>
            <person name="Silvar C."/>
            <person name="Song J."/>
            <person name="Studholme D.J."/>
            <person name="Sykes S."/>
            <person name="Thines M."/>
            <person name="van de Vondervoort P.J."/>
            <person name="Phuntumart V."/>
            <person name="Wawra S."/>
            <person name="Weide R."/>
            <person name="Win J."/>
            <person name="Young C."/>
            <person name="Zhou S."/>
            <person name="Fry W."/>
            <person name="Meyers B.C."/>
            <person name="van West P."/>
            <person name="Ristaino J."/>
            <person name="Govers F."/>
            <person name="Birch P.R."/>
            <person name="Whisson S.C."/>
            <person name="Judelson H.S."/>
            <person name="Nusbaum C."/>
        </authorList>
    </citation>
    <scope>NUCLEOTIDE SEQUENCE [LARGE SCALE GENOMIC DNA]</scope>
    <source>
        <strain evidence="3">T30-4</strain>
    </source>
</reference>
<dbReference type="InParanoid" id="D0NWW2"/>
<dbReference type="Gene3D" id="2.60.120.180">
    <property type="match status" value="1"/>
</dbReference>
<evidence type="ECO:0000313" key="2">
    <source>
        <dbReference type="EMBL" id="EEY67549.1"/>
    </source>
</evidence>
<dbReference type="RefSeq" id="XP_002896408.1">
    <property type="nucleotide sequence ID" value="XM_002896362.1"/>
</dbReference>
<evidence type="ECO:0000256" key="1">
    <source>
        <dbReference type="SAM" id="MobiDB-lite"/>
    </source>
</evidence>
<dbReference type="KEGG" id="pif:PITG_17868"/>
<organism evidence="2 3">
    <name type="scientific">Phytophthora infestans (strain T30-4)</name>
    <name type="common">Potato late blight agent</name>
    <dbReference type="NCBI Taxonomy" id="403677"/>
    <lineage>
        <taxon>Eukaryota</taxon>
        <taxon>Sar</taxon>
        <taxon>Stramenopiles</taxon>
        <taxon>Oomycota</taxon>
        <taxon>Peronosporomycetes</taxon>
        <taxon>Peronosporales</taxon>
        <taxon>Peronosporaceae</taxon>
        <taxon>Phytophthora</taxon>
    </lineage>
</organism>
<dbReference type="VEuPathDB" id="FungiDB:PITG_17868"/>
<proteinExistence type="predicted"/>
<accession>D0NWW2</accession>
<feature type="region of interest" description="Disordered" evidence="1">
    <location>
        <begin position="300"/>
        <end position="326"/>
    </location>
</feature>
<sequence>MGVAEAEIGKSPGFERACVNVLLGREGSLSDDEKTVLEPLTAEDASPSSSSETTAVDCTRKGMHVDAQERVERKRKRPEMLINYCSTKMDCHRGSHDKAAYQQRVDPCAVLSYKWFCQEVELLQRRSHEVASEQDAGDTKLHLDEDSYLVSTGNVRQLGRDEDEKSGKELTGDIDELLLDEEAGKYIIYNNLWNKNAATSGSQCTGVDSVGSSMTDGANDDPLVAVVGERLNPGRREVGVRSERERRERKNELQWQRQAVRMEPHAVSGEQQATLAGEVSEAEQLRVNFAASEHLSTISAASDRSLADRIPTQQRQQRVDDHRKQNDRQCCTTTLPFDGFSVQLTKAKIGAMSRHRQAILRVPPHLTIKAHRESYLKLAADLLVLEAITPELCYKCSLHTMKFHARAIQMKDMPVGE</sequence>
<evidence type="ECO:0000313" key="3">
    <source>
        <dbReference type="Proteomes" id="UP000006643"/>
    </source>
</evidence>
<keyword evidence="3" id="KW-1185">Reference proteome</keyword>
<dbReference type="InterPro" id="IPR013319">
    <property type="entry name" value="GH11/12"/>
</dbReference>
<dbReference type="OrthoDB" id="116368at2759"/>
<protein>
    <submittedName>
        <fullName evidence="2">Uncharacterized protein</fullName>
    </submittedName>
</protein>
<dbReference type="GeneID" id="9471109"/>
<dbReference type="AlphaFoldDB" id="D0NWW2"/>
<dbReference type="Proteomes" id="UP000006643">
    <property type="component" value="Unassembled WGS sequence"/>
</dbReference>
<name>D0NWW2_PHYIT</name>
<dbReference type="HOGENOM" id="CLU_659677_0_0_1"/>
<dbReference type="GO" id="GO:0004553">
    <property type="term" value="F:hydrolase activity, hydrolyzing O-glycosyl compounds"/>
    <property type="evidence" value="ECO:0007669"/>
    <property type="project" value="InterPro"/>
</dbReference>